<proteinExistence type="inferred from homology"/>
<dbReference type="InterPro" id="IPR003423">
    <property type="entry name" value="OMP_efflux"/>
</dbReference>
<keyword evidence="2" id="KW-1134">Transmembrane beta strand</keyword>
<dbReference type="AlphaFoldDB" id="A0A9D1M6U8"/>
<dbReference type="NCBIfam" id="TIGR01845">
    <property type="entry name" value="outer_NodT"/>
    <property type="match status" value="1"/>
</dbReference>
<organism evidence="4 5">
    <name type="scientific">Candidatus Gallibacteroides avistercoris</name>
    <dbReference type="NCBI Taxonomy" id="2840833"/>
    <lineage>
        <taxon>Bacteria</taxon>
        <taxon>Pseudomonadati</taxon>
        <taxon>Bacteroidota</taxon>
        <taxon>Bacteroidia</taxon>
        <taxon>Bacteroidales</taxon>
        <taxon>Bacteroidaceae</taxon>
        <taxon>Bacteroidaceae incertae sedis</taxon>
        <taxon>Candidatus Gallibacteroides</taxon>
    </lineage>
</organism>
<evidence type="ECO:0000256" key="2">
    <source>
        <dbReference type="RuleBase" id="RU362097"/>
    </source>
</evidence>
<keyword evidence="2" id="KW-0472">Membrane</keyword>
<keyword evidence="2" id="KW-0449">Lipoprotein</keyword>
<dbReference type="Pfam" id="PF02321">
    <property type="entry name" value="OEP"/>
    <property type="match status" value="2"/>
</dbReference>
<comment type="subcellular location">
    <subcellularLocation>
        <location evidence="2">Cell membrane</location>
        <topology evidence="2">Lipid-anchor</topology>
    </subcellularLocation>
</comment>
<comment type="similarity">
    <text evidence="1 2">Belongs to the outer membrane factor (OMF) (TC 1.B.17) family.</text>
</comment>
<dbReference type="EMBL" id="DVNA01000048">
    <property type="protein sequence ID" value="HIU54597.1"/>
    <property type="molecule type" value="Genomic_DNA"/>
</dbReference>
<evidence type="ECO:0000313" key="5">
    <source>
        <dbReference type="Proteomes" id="UP000824112"/>
    </source>
</evidence>
<dbReference type="InterPro" id="IPR010131">
    <property type="entry name" value="MdtP/NodT-like"/>
</dbReference>
<dbReference type="GO" id="GO:0005886">
    <property type="term" value="C:plasma membrane"/>
    <property type="evidence" value="ECO:0007669"/>
    <property type="project" value="UniProtKB-SubCell"/>
</dbReference>
<dbReference type="PANTHER" id="PTHR30203:SF31">
    <property type="entry name" value="RND EFFLUX SYSTEM, OUTER MEMBRANE LIPOPROTEIN, NODT"/>
    <property type="match status" value="1"/>
</dbReference>
<accession>A0A9D1M6U8</accession>
<evidence type="ECO:0000256" key="3">
    <source>
        <dbReference type="SAM" id="MobiDB-lite"/>
    </source>
</evidence>
<feature type="non-terminal residue" evidence="4">
    <location>
        <position position="342"/>
    </location>
</feature>
<protein>
    <submittedName>
        <fullName evidence="4">Efflux transporter outer membrane subunit</fullName>
    </submittedName>
</protein>
<dbReference type="Gene3D" id="2.20.200.10">
    <property type="entry name" value="Outer membrane efflux proteins (OEP)"/>
    <property type="match status" value="1"/>
</dbReference>
<feature type="region of interest" description="Disordered" evidence="3">
    <location>
        <begin position="1"/>
        <end position="21"/>
    </location>
</feature>
<feature type="compositionally biased region" description="Polar residues" evidence="3">
    <location>
        <begin position="1"/>
        <end position="20"/>
    </location>
</feature>
<keyword evidence="2" id="KW-0564">Palmitate</keyword>
<dbReference type="Proteomes" id="UP000824112">
    <property type="component" value="Unassembled WGS sequence"/>
</dbReference>
<reference evidence="4" key="2">
    <citation type="journal article" date="2021" name="PeerJ">
        <title>Extensive microbial diversity within the chicken gut microbiome revealed by metagenomics and culture.</title>
        <authorList>
            <person name="Gilroy R."/>
            <person name="Ravi A."/>
            <person name="Getino M."/>
            <person name="Pursley I."/>
            <person name="Horton D.L."/>
            <person name="Alikhan N.F."/>
            <person name="Baker D."/>
            <person name="Gharbi K."/>
            <person name="Hall N."/>
            <person name="Watson M."/>
            <person name="Adriaenssens E.M."/>
            <person name="Foster-Nyarko E."/>
            <person name="Jarju S."/>
            <person name="Secka A."/>
            <person name="Antonio M."/>
            <person name="Oren A."/>
            <person name="Chaudhuri R.R."/>
            <person name="La Ragione R."/>
            <person name="Hildebrand F."/>
            <person name="Pallen M.J."/>
        </authorList>
    </citation>
    <scope>NUCLEOTIDE SEQUENCE</scope>
    <source>
        <strain evidence="4">CHK158-818</strain>
    </source>
</reference>
<evidence type="ECO:0000313" key="4">
    <source>
        <dbReference type="EMBL" id="HIU54597.1"/>
    </source>
</evidence>
<reference evidence="4" key="1">
    <citation type="submission" date="2020-10" db="EMBL/GenBank/DDBJ databases">
        <authorList>
            <person name="Gilroy R."/>
        </authorList>
    </citation>
    <scope>NUCLEOTIDE SEQUENCE</scope>
    <source>
        <strain evidence="4">CHK158-818</strain>
    </source>
</reference>
<sequence>MPFSVFSQRPQSYTSKNLPDSWSEDSCYVQKLPIYDDWWKSFEDPMLDTLITIAISNNNNLLIAEKRIRMAKAQLRIQQGSYAPVIQLSGGWVKAQNSGTTTSQTLPVSTEKTDYGTAQLSTSWEIDLFGSIRNRVKSQKELYAASQDEYNAVMVALCAQVADAYATLRTLQHQYQVAEKNIASQQVILGITQARYNSGLVSQLDVSQAKSIYFSTRSTLPSIRTGIDQAIHTIALLLGLFPDEMKERLSVVQPLPLHIQGIAVGIPADLLRQRPDVRSAERNVASSAALVGASKSDWLPKFYVKGSVGFSSHESSNFFNHNSLTYQIAPTVTWTLFQGTQL</sequence>
<keyword evidence="2" id="KW-0812">Transmembrane</keyword>
<name>A0A9D1M6U8_9BACT</name>
<gene>
    <name evidence="4" type="ORF">IAB03_02170</name>
</gene>
<evidence type="ECO:0000256" key="1">
    <source>
        <dbReference type="ARBA" id="ARBA00007613"/>
    </source>
</evidence>
<dbReference type="SUPFAM" id="SSF56954">
    <property type="entry name" value="Outer membrane efflux proteins (OEP)"/>
    <property type="match status" value="1"/>
</dbReference>
<dbReference type="PANTHER" id="PTHR30203">
    <property type="entry name" value="OUTER MEMBRANE CATION EFFLUX PROTEIN"/>
    <property type="match status" value="1"/>
</dbReference>
<dbReference type="GO" id="GO:0015562">
    <property type="term" value="F:efflux transmembrane transporter activity"/>
    <property type="evidence" value="ECO:0007669"/>
    <property type="project" value="InterPro"/>
</dbReference>
<comment type="caution">
    <text evidence="4">The sequence shown here is derived from an EMBL/GenBank/DDBJ whole genome shotgun (WGS) entry which is preliminary data.</text>
</comment>
<dbReference type="Gene3D" id="1.20.1600.10">
    <property type="entry name" value="Outer membrane efflux proteins (OEP)"/>
    <property type="match status" value="1"/>
</dbReference>